<proteinExistence type="predicted"/>
<keyword evidence="2" id="KW-1185">Reference proteome</keyword>
<dbReference type="Proteomes" id="UP001344906">
    <property type="component" value="Unassembled WGS sequence"/>
</dbReference>
<dbReference type="EMBL" id="BSRI01000001">
    <property type="protein sequence ID" value="GLV55513.1"/>
    <property type="molecule type" value="Genomic_DNA"/>
</dbReference>
<sequence>MSECNPHYFQTSFYIYGPVTTPQEQCAWCWPYIHPDISYPEHWSSTICAQHFSQVIEQRHRRNRKKRYITLLEIYTYLLYCSPSPPQLDNDQWRQMVQQLFSPEQDLEAQLQIICTTARHQGQNDYLRYIEKIGQNEPFSLIWERGHIAAGRFFRHPNTTICDKVAHHDAFTYWYSIGYMQQAFFLHLKKGKRKEVGQISTTYQILIEPAGDGRAALSQGSAIASADGLYPEMVLPARNPSHLLGGALS</sequence>
<dbReference type="RefSeq" id="WP_338249919.1">
    <property type="nucleotide sequence ID" value="NZ_BSRI01000001.1"/>
</dbReference>
<name>A0ABQ6FMN7_9CHLR</name>
<gene>
    <name evidence="1" type="ORF">KDH_23570</name>
</gene>
<comment type="caution">
    <text evidence="1">The sequence shown here is derived from an EMBL/GenBank/DDBJ whole genome shotgun (WGS) entry which is preliminary data.</text>
</comment>
<evidence type="ECO:0000313" key="1">
    <source>
        <dbReference type="EMBL" id="GLV55513.1"/>
    </source>
</evidence>
<reference evidence="1 2" key="1">
    <citation type="submission" date="2023-02" db="EMBL/GenBank/DDBJ databases">
        <title>Dictyobacter halimunensis sp. nov., a new member of the class Ktedonobacteria from forest soil in a geothermal area.</title>
        <authorList>
            <person name="Rachmania M.K."/>
            <person name="Ningsih F."/>
            <person name="Sakai Y."/>
            <person name="Yabe S."/>
            <person name="Yokota A."/>
            <person name="Sjamsuridzal W."/>
        </authorList>
    </citation>
    <scope>NUCLEOTIDE SEQUENCE [LARGE SCALE GENOMIC DNA]</scope>
    <source>
        <strain evidence="1 2">S3.2.2.5</strain>
    </source>
</reference>
<organism evidence="1 2">
    <name type="scientific">Dictyobacter halimunensis</name>
    <dbReference type="NCBI Taxonomy" id="3026934"/>
    <lineage>
        <taxon>Bacteria</taxon>
        <taxon>Bacillati</taxon>
        <taxon>Chloroflexota</taxon>
        <taxon>Ktedonobacteria</taxon>
        <taxon>Ktedonobacterales</taxon>
        <taxon>Dictyobacteraceae</taxon>
        <taxon>Dictyobacter</taxon>
    </lineage>
</organism>
<evidence type="ECO:0000313" key="2">
    <source>
        <dbReference type="Proteomes" id="UP001344906"/>
    </source>
</evidence>
<protein>
    <submittedName>
        <fullName evidence="1">Uncharacterized protein</fullName>
    </submittedName>
</protein>
<accession>A0ABQ6FMN7</accession>